<dbReference type="AlphaFoldDB" id="A0A378K895"/>
<dbReference type="RefSeq" id="WP_011946671.1">
    <property type="nucleotide sequence ID" value="NZ_BAZA01000254.1"/>
</dbReference>
<protein>
    <submittedName>
        <fullName evidence="2">Uncharacterized protein</fullName>
    </submittedName>
</protein>
<accession>A0A378K895</accession>
<dbReference type="Proteomes" id="UP001071279">
    <property type="component" value="Unassembled WGS sequence"/>
</dbReference>
<proteinExistence type="predicted"/>
<reference evidence="2 3" key="1">
    <citation type="submission" date="2018-06" db="EMBL/GenBank/DDBJ databases">
        <authorList>
            <consortium name="Pathogen Informatics"/>
            <person name="Doyle S."/>
        </authorList>
    </citation>
    <scope>NUCLEOTIDE SEQUENCE [LARGE SCALE GENOMIC DNA]</scope>
    <source>
        <strain evidence="2 3">NCTC12000</strain>
    </source>
</reference>
<dbReference type="EMBL" id="UGOL01000001">
    <property type="protein sequence ID" value="STX79855.1"/>
    <property type="molecule type" value="Genomic_DNA"/>
</dbReference>
<evidence type="ECO:0000313" key="1">
    <source>
        <dbReference type="EMBL" id="MCZ4720822.1"/>
    </source>
</evidence>
<organism evidence="2 3">
    <name type="scientific">Legionella pneumophila</name>
    <dbReference type="NCBI Taxonomy" id="446"/>
    <lineage>
        <taxon>Bacteria</taxon>
        <taxon>Pseudomonadati</taxon>
        <taxon>Pseudomonadota</taxon>
        <taxon>Gammaproteobacteria</taxon>
        <taxon>Legionellales</taxon>
        <taxon>Legionellaceae</taxon>
        <taxon>Legionella</taxon>
    </lineage>
</organism>
<evidence type="ECO:0000313" key="2">
    <source>
        <dbReference type="EMBL" id="STX79855.1"/>
    </source>
</evidence>
<name>A0A378K895_LEGPN</name>
<sequence length="69" mass="8061">MQINKPEKLLLRYRNMSSELTPARSIVALTHDEDNKVLQCEIQYLVTKKLKFKKVIDELKTTIPYPVEG</sequence>
<evidence type="ECO:0000313" key="3">
    <source>
        <dbReference type="Proteomes" id="UP000254631"/>
    </source>
</evidence>
<reference evidence="1" key="2">
    <citation type="submission" date="2022-12" db="EMBL/GenBank/DDBJ databases">
        <title>Comparative genomics of Legionella pneumophila isolates from the West Bank and Germany support molecular epidemiology of Legionnaires disease.</title>
        <authorList>
            <person name="Zayed A.R."/>
            <person name="Bitar D.M."/>
            <person name="Steinert M."/>
            <person name="Lueck C."/>
            <person name="Brettar I."/>
            <person name="Hoefle M.G."/>
            <person name="Bunk B."/>
        </authorList>
    </citation>
    <scope>NUCLEOTIDE SEQUENCE</scope>
    <source>
        <strain evidence="1">H23</strain>
    </source>
</reference>
<dbReference type="EMBL" id="JAPXIC010000096">
    <property type="protein sequence ID" value="MCZ4720822.1"/>
    <property type="molecule type" value="Genomic_DNA"/>
</dbReference>
<gene>
    <name evidence="2" type="ORF">NCTC12000_01851</name>
    <name evidence="1" type="ORF">O6C86_16605</name>
</gene>
<dbReference type="Proteomes" id="UP000254631">
    <property type="component" value="Unassembled WGS sequence"/>
</dbReference>